<evidence type="ECO:0000313" key="6">
    <source>
        <dbReference type="EMBL" id="KAF5353080.1"/>
    </source>
</evidence>
<organism evidence="6 7">
    <name type="scientific">Tetrapyrgos nigripes</name>
    <dbReference type="NCBI Taxonomy" id="182062"/>
    <lineage>
        <taxon>Eukaryota</taxon>
        <taxon>Fungi</taxon>
        <taxon>Dikarya</taxon>
        <taxon>Basidiomycota</taxon>
        <taxon>Agaricomycotina</taxon>
        <taxon>Agaricomycetes</taxon>
        <taxon>Agaricomycetidae</taxon>
        <taxon>Agaricales</taxon>
        <taxon>Marasmiineae</taxon>
        <taxon>Marasmiaceae</taxon>
        <taxon>Tetrapyrgos</taxon>
    </lineage>
</organism>
<keyword evidence="4" id="KW-0456">Lyase</keyword>
<evidence type="ECO:0000313" key="7">
    <source>
        <dbReference type="Proteomes" id="UP000559256"/>
    </source>
</evidence>
<dbReference type="GO" id="GO:0046872">
    <property type="term" value="F:metal ion binding"/>
    <property type="evidence" value="ECO:0007669"/>
    <property type="project" value="UniProtKB-KW"/>
</dbReference>
<keyword evidence="7" id="KW-1185">Reference proteome</keyword>
<protein>
    <recommendedName>
        <fullName evidence="5">CENP-V/GFA domain-containing protein</fullName>
    </recommendedName>
</protein>
<dbReference type="PROSITE" id="PS51891">
    <property type="entry name" value="CENP_V_GFA"/>
    <property type="match status" value="1"/>
</dbReference>
<dbReference type="Gene3D" id="3.90.1590.10">
    <property type="entry name" value="glutathione-dependent formaldehyde- activating enzyme (gfa)"/>
    <property type="match status" value="1"/>
</dbReference>
<dbReference type="InterPro" id="IPR006913">
    <property type="entry name" value="CENP-V/GFA"/>
</dbReference>
<name>A0A8H5FX79_9AGAR</name>
<evidence type="ECO:0000256" key="4">
    <source>
        <dbReference type="ARBA" id="ARBA00023239"/>
    </source>
</evidence>
<comment type="caution">
    <text evidence="6">The sequence shown here is derived from an EMBL/GenBank/DDBJ whole genome shotgun (WGS) entry which is preliminary data.</text>
</comment>
<evidence type="ECO:0000256" key="1">
    <source>
        <dbReference type="ARBA" id="ARBA00005495"/>
    </source>
</evidence>
<dbReference type="GO" id="GO:0016846">
    <property type="term" value="F:carbon-sulfur lyase activity"/>
    <property type="evidence" value="ECO:0007669"/>
    <property type="project" value="InterPro"/>
</dbReference>
<dbReference type="InterPro" id="IPR011057">
    <property type="entry name" value="Mss4-like_sf"/>
</dbReference>
<dbReference type="EMBL" id="JAACJM010000064">
    <property type="protein sequence ID" value="KAF5353080.1"/>
    <property type="molecule type" value="Genomic_DNA"/>
</dbReference>
<dbReference type="OrthoDB" id="9985472at2759"/>
<keyword evidence="2" id="KW-0479">Metal-binding</keyword>
<reference evidence="6 7" key="1">
    <citation type="journal article" date="2020" name="ISME J.">
        <title>Uncovering the hidden diversity of litter-decomposition mechanisms in mushroom-forming fungi.</title>
        <authorList>
            <person name="Floudas D."/>
            <person name="Bentzer J."/>
            <person name="Ahren D."/>
            <person name="Johansson T."/>
            <person name="Persson P."/>
            <person name="Tunlid A."/>
        </authorList>
    </citation>
    <scope>NUCLEOTIDE SEQUENCE [LARGE SCALE GENOMIC DNA]</scope>
    <source>
        <strain evidence="6 7">CBS 291.85</strain>
    </source>
</reference>
<gene>
    <name evidence="6" type="ORF">D9758_008745</name>
</gene>
<keyword evidence="3" id="KW-0862">Zinc</keyword>
<sequence>MPATHEGSCLCGGIQFTVTGDPFLYILCHCTNCKKASGSAFLANAWFKYEDVEVKDNNLLRTYKDIGTKSGSTLVRQFCSNCGSNVFIRPDKNNLKKGDVYIIHAPLVEGYEAWAPNRESFPEDRCSFLREIMIKPKAKSKL</sequence>
<proteinExistence type="inferred from homology"/>
<dbReference type="PANTHER" id="PTHR33337:SF39">
    <property type="entry name" value="DUF636 DOMAIN PROTEIN (AFU_ORTHOLOGUE AFUA_6G11530)"/>
    <property type="match status" value="1"/>
</dbReference>
<feature type="domain" description="CENP-V/GFA" evidence="5">
    <location>
        <begin position="5"/>
        <end position="115"/>
    </location>
</feature>
<comment type="similarity">
    <text evidence="1">Belongs to the Gfa family.</text>
</comment>
<evidence type="ECO:0000259" key="5">
    <source>
        <dbReference type="PROSITE" id="PS51891"/>
    </source>
</evidence>
<evidence type="ECO:0000256" key="3">
    <source>
        <dbReference type="ARBA" id="ARBA00022833"/>
    </source>
</evidence>
<dbReference type="PANTHER" id="PTHR33337">
    <property type="entry name" value="GFA DOMAIN-CONTAINING PROTEIN"/>
    <property type="match status" value="1"/>
</dbReference>
<dbReference type="Proteomes" id="UP000559256">
    <property type="component" value="Unassembled WGS sequence"/>
</dbReference>
<dbReference type="Pfam" id="PF04828">
    <property type="entry name" value="GFA"/>
    <property type="match status" value="1"/>
</dbReference>
<evidence type="ECO:0000256" key="2">
    <source>
        <dbReference type="ARBA" id="ARBA00022723"/>
    </source>
</evidence>
<accession>A0A8H5FX79</accession>
<dbReference type="SUPFAM" id="SSF51316">
    <property type="entry name" value="Mss4-like"/>
    <property type="match status" value="1"/>
</dbReference>
<dbReference type="AlphaFoldDB" id="A0A8H5FX79"/>